<keyword evidence="5" id="KW-0378">Hydrolase</keyword>
<dbReference type="STRING" id="40754.THII_0244"/>
<proteinExistence type="inferred from homology"/>
<keyword evidence="4" id="KW-0255">Endonuclease</keyword>
<dbReference type="GO" id="GO:0004519">
    <property type="term" value="F:endonuclease activity"/>
    <property type="evidence" value="ECO:0007669"/>
    <property type="project" value="UniProtKB-KW"/>
</dbReference>
<keyword evidence="2" id="KW-1277">Toxin-antitoxin system</keyword>
<dbReference type="SUPFAM" id="SSF54786">
    <property type="entry name" value="YcfA/nrd intein domain"/>
    <property type="match status" value="1"/>
</dbReference>
<dbReference type="Gene3D" id="3.30.920.30">
    <property type="entry name" value="Hypothetical protein"/>
    <property type="match status" value="1"/>
</dbReference>
<evidence type="ECO:0000256" key="7">
    <source>
        <dbReference type="ARBA" id="ARBA00023016"/>
    </source>
</evidence>
<dbReference type="InterPro" id="IPR012933">
    <property type="entry name" value="HicA_mRNA_interferase"/>
</dbReference>
<dbReference type="Proteomes" id="UP000031623">
    <property type="component" value="Chromosome"/>
</dbReference>
<evidence type="ECO:0000256" key="5">
    <source>
        <dbReference type="ARBA" id="ARBA00022801"/>
    </source>
</evidence>
<gene>
    <name evidence="8" type="ORF">THII_0244</name>
</gene>
<dbReference type="GO" id="GO:0003729">
    <property type="term" value="F:mRNA binding"/>
    <property type="evidence" value="ECO:0007669"/>
    <property type="project" value="InterPro"/>
</dbReference>
<organism evidence="8 9">
    <name type="scientific">Thioploca ingrica</name>
    <dbReference type="NCBI Taxonomy" id="40754"/>
    <lineage>
        <taxon>Bacteria</taxon>
        <taxon>Pseudomonadati</taxon>
        <taxon>Pseudomonadota</taxon>
        <taxon>Gammaproteobacteria</taxon>
        <taxon>Thiotrichales</taxon>
        <taxon>Thiotrichaceae</taxon>
        <taxon>Thioploca</taxon>
    </lineage>
</organism>
<evidence type="ECO:0008006" key="10">
    <source>
        <dbReference type="Google" id="ProtNLM"/>
    </source>
</evidence>
<evidence type="ECO:0000313" key="9">
    <source>
        <dbReference type="Proteomes" id="UP000031623"/>
    </source>
</evidence>
<dbReference type="OrthoDB" id="9811409at2"/>
<name>A0A090BU60_9GAMM</name>
<evidence type="ECO:0000256" key="4">
    <source>
        <dbReference type="ARBA" id="ARBA00022759"/>
    </source>
</evidence>
<sequence>MRLPRNLSGQRLIYLLKIFGYQVTRQTGSHIRLTTLEMGEHHMTIPQHNALRVGTLSVILTDVAQHFQMSKEEVIEQLFKDEP</sequence>
<keyword evidence="3" id="KW-0540">Nuclease</keyword>
<keyword evidence="6" id="KW-0694">RNA-binding</keyword>
<dbReference type="KEGG" id="tig:THII_0244"/>
<dbReference type="EMBL" id="AP014633">
    <property type="protein sequence ID" value="BAP54541.1"/>
    <property type="molecule type" value="Genomic_DNA"/>
</dbReference>
<evidence type="ECO:0000256" key="3">
    <source>
        <dbReference type="ARBA" id="ARBA00022722"/>
    </source>
</evidence>
<evidence type="ECO:0000313" key="8">
    <source>
        <dbReference type="EMBL" id="BAP54541.1"/>
    </source>
</evidence>
<keyword evidence="7" id="KW-0346">Stress response</keyword>
<reference evidence="8 9" key="1">
    <citation type="journal article" date="2014" name="ISME J.">
        <title>Ecophysiology of Thioploca ingrica as revealed by the complete genome sequence supplemented with proteomic evidence.</title>
        <authorList>
            <person name="Kojima H."/>
            <person name="Ogura Y."/>
            <person name="Yamamoto N."/>
            <person name="Togashi T."/>
            <person name="Mori H."/>
            <person name="Watanabe T."/>
            <person name="Nemoto F."/>
            <person name="Kurokawa K."/>
            <person name="Hayashi T."/>
            <person name="Fukui M."/>
        </authorList>
    </citation>
    <scope>NUCLEOTIDE SEQUENCE [LARGE SCALE GENOMIC DNA]</scope>
</reference>
<dbReference type="InterPro" id="IPR038570">
    <property type="entry name" value="HicA_sf"/>
</dbReference>
<dbReference type="Pfam" id="PF07927">
    <property type="entry name" value="HicA_toxin"/>
    <property type="match status" value="1"/>
</dbReference>
<evidence type="ECO:0000256" key="1">
    <source>
        <dbReference type="ARBA" id="ARBA00006620"/>
    </source>
</evidence>
<evidence type="ECO:0000256" key="6">
    <source>
        <dbReference type="ARBA" id="ARBA00022884"/>
    </source>
</evidence>
<dbReference type="GO" id="GO:0016787">
    <property type="term" value="F:hydrolase activity"/>
    <property type="evidence" value="ECO:0007669"/>
    <property type="project" value="UniProtKB-KW"/>
</dbReference>
<protein>
    <recommendedName>
        <fullName evidence="10">Periplasmic or secreted lipoprotein</fullName>
    </recommendedName>
</protein>
<dbReference type="HOGENOM" id="CLU_164851_6_2_6"/>
<dbReference type="AlphaFoldDB" id="A0A090BU60"/>
<accession>A0A090BU60</accession>
<comment type="similarity">
    <text evidence="1">Belongs to the HicA mRNA interferase family.</text>
</comment>
<keyword evidence="9" id="KW-1185">Reference proteome</keyword>
<evidence type="ECO:0000256" key="2">
    <source>
        <dbReference type="ARBA" id="ARBA00022649"/>
    </source>
</evidence>